<keyword evidence="4" id="KW-1185">Reference proteome</keyword>
<dbReference type="KEGG" id="vqi:CCZ37_02060"/>
<reference evidence="3 4" key="1">
    <citation type="submission" date="2017-08" db="EMBL/GenBank/DDBJ databases">
        <title>The Vibrio qinghaiensis sp.-Q67 is a luminous bacteria isolated firstly from Qinghai lake, Qinghai province, China, which has been proved to be very sensitive to detect environmental and food pollutants. Therefore, complete genome analysis of V. qinghaiensis sp.-Q67 highlights the potential application of this strain on detection of hazards in the contaminated environments.</title>
        <authorList>
            <person name="Gong L."/>
        </authorList>
    </citation>
    <scope>NUCLEOTIDE SEQUENCE [LARGE SCALE GENOMIC DNA]</scope>
    <source>
        <strain evidence="3 4">Q67</strain>
    </source>
</reference>
<dbReference type="SMART" id="SM00886">
    <property type="entry name" value="Dabb"/>
    <property type="match status" value="1"/>
</dbReference>
<dbReference type="InterPro" id="IPR013097">
    <property type="entry name" value="Dabb"/>
</dbReference>
<dbReference type="PROSITE" id="PS51502">
    <property type="entry name" value="S_R_A_B_BARREL"/>
    <property type="match status" value="1"/>
</dbReference>
<protein>
    <submittedName>
        <fullName evidence="3">Stress protein</fullName>
    </submittedName>
</protein>
<organism evidence="3 4">
    <name type="scientific">Vibrio qinghaiensis</name>
    <dbReference type="NCBI Taxonomy" id="2025808"/>
    <lineage>
        <taxon>Bacteria</taxon>
        <taxon>Pseudomonadati</taxon>
        <taxon>Pseudomonadota</taxon>
        <taxon>Gammaproteobacteria</taxon>
        <taxon>Vibrionales</taxon>
        <taxon>Vibrionaceae</taxon>
        <taxon>Vibrio</taxon>
    </lineage>
</organism>
<evidence type="ECO:0000259" key="2">
    <source>
        <dbReference type="PROSITE" id="PS51502"/>
    </source>
</evidence>
<sequence length="98" mass="11308">MIRHILLIKFKPQTQPADIQQLKSLFEAMPEKIEGVSAVEWGVNDSPEGKNQGYTHSVLMTFTDEQGRQNYLPHPEHNALKDVFRPLLEEIIVFDYSI</sequence>
<dbReference type="InterPro" id="IPR044662">
    <property type="entry name" value="HS1/DABB1-like"/>
</dbReference>
<dbReference type="EMBL" id="CP022741">
    <property type="protein sequence ID" value="ASU21452.1"/>
    <property type="molecule type" value="Genomic_DNA"/>
</dbReference>
<gene>
    <name evidence="3" type="ORF">CCZ37_02060</name>
</gene>
<evidence type="ECO:0000313" key="3">
    <source>
        <dbReference type="EMBL" id="ASU21452.1"/>
    </source>
</evidence>
<dbReference type="Pfam" id="PF07876">
    <property type="entry name" value="Dabb"/>
    <property type="match status" value="1"/>
</dbReference>
<dbReference type="Proteomes" id="UP000215148">
    <property type="component" value="Chromosome 1"/>
</dbReference>
<proteinExistence type="predicted"/>
<dbReference type="RefSeq" id="WP_094151689.1">
    <property type="nucleotide sequence ID" value="NZ_CAWNHI010000001.1"/>
</dbReference>
<dbReference type="InterPro" id="IPR011008">
    <property type="entry name" value="Dimeric_a/b-barrel"/>
</dbReference>
<accession>A0A223MV37</accession>
<dbReference type="SUPFAM" id="SSF54909">
    <property type="entry name" value="Dimeric alpha+beta barrel"/>
    <property type="match status" value="1"/>
</dbReference>
<name>A0A223MV37_9VIBR</name>
<dbReference type="PANTHER" id="PTHR33178">
    <property type="match status" value="1"/>
</dbReference>
<comment type="subunit">
    <text evidence="1">Homodimer.</text>
</comment>
<dbReference type="PANTHER" id="PTHR33178:SF10">
    <property type="entry name" value="STRESS-RESPONSE A_B BARREL DOMAIN-CONTAINING PROTEIN"/>
    <property type="match status" value="1"/>
</dbReference>
<dbReference type="AlphaFoldDB" id="A0A223MV37"/>
<dbReference type="Gene3D" id="3.30.70.100">
    <property type="match status" value="1"/>
</dbReference>
<feature type="domain" description="Stress-response A/B barrel" evidence="2">
    <location>
        <begin position="2"/>
        <end position="96"/>
    </location>
</feature>
<evidence type="ECO:0000256" key="1">
    <source>
        <dbReference type="ARBA" id="ARBA00011738"/>
    </source>
</evidence>
<evidence type="ECO:0000313" key="4">
    <source>
        <dbReference type="Proteomes" id="UP000215148"/>
    </source>
</evidence>